<dbReference type="InterPro" id="IPR030456">
    <property type="entry name" value="TF_fork_head_CS_2"/>
</dbReference>
<feature type="DNA-binding region" description="Fork-head" evidence="6">
    <location>
        <begin position="75"/>
        <end position="154"/>
    </location>
</feature>
<evidence type="ECO:0000256" key="4">
    <source>
        <dbReference type="ARBA" id="ARBA00023163"/>
    </source>
</evidence>
<feature type="domain" description="Fork-head" evidence="8">
    <location>
        <begin position="75"/>
        <end position="154"/>
    </location>
</feature>
<comment type="subcellular location">
    <subcellularLocation>
        <location evidence="1 6">Nucleus</location>
    </subcellularLocation>
</comment>
<evidence type="ECO:0000256" key="1">
    <source>
        <dbReference type="ARBA" id="ARBA00004123"/>
    </source>
</evidence>
<accession>A0ABR2VT05</accession>
<dbReference type="PRINTS" id="PR00053">
    <property type="entry name" value="FORKHEAD"/>
</dbReference>
<evidence type="ECO:0000256" key="6">
    <source>
        <dbReference type="PROSITE-ProRule" id="PRU00089"/>
    </source>
</evidence>
<keyword evidence="2" id="KW-0805">Transcription regulation</keyword>
<keyword evidence="10" id="KW-1185">Reference proteome</keyword>
<dbReference type="Pfam" id="PF00250">
    <property type="entry name" value="Forkhead"/>
    <property type="match status" value="1"/>
</dbReference>
<evidence type="ECO:0000313" key="9">
    <source>
        <dbReference type="EMBL" id="KAK9700929.1"/>
    </source>
</evidence>
<keyword evidence="5 6" id="KW-0539">Nucleus</keyword>
<comment type="caution">
    <text evidence="9">The sequence shown here is derived from an EMBL/GenBank/DDBJ whole genome shotgun (WGS) entry which is preliminary data.</text>
</comment>
<dbReference type="Proteomes" id="UP001479436">
    <property type="component" value="Unassembled WGS sequence"/>
</dbReference>
<gene>
    <name evidence="9" type="primary">FKH2_5</name>
    <name evidence="9" type="ORF">K7432_011972</name>
</gene>
<dbReference type="PROSITE" id="PS50039">
    <property type="entry name" value="FORK_HEAD_3"/>
    <property type="match status" value="1"/>
</dbReference>
<evidence type="ECO:0000256" key="2">
    <source>
        <dbReference type="ARBA" id="ARBA00023015"/>
    </source>
</evidence>
<dbReference type="PANTHER" id="PTHR45881">
    <property type="entry name" value="CHECKPOINT SUPPRESSOR 1-LIKE, ISOFORM A-RELATED"/>
    <property type="match status" value="1"/>
</dbReference>
<evidence type="ECO:0000256" key="3">
    <source>
        <dbReference type="ARBA" id="ARBA00023125"/>
    </source>
</evidence>
<dbReference type="SUPFAM" id="SSF46785">
    <property type="entry name" value="Winged helix' DNA-binding domain"/>
    <property type="match status" value="1"/>
</dbReference>
<feature type="region of interest" description="Disordered" evidence="7">
    <location>
        <begin position="29"/>
        <end position="64"/>
    </location>
</feature>
<name>A0ABR2VT05_9FUNG</name>
<dbReference type="CDD" id="cd00059">
    <property type="entry name" value="FH_FOX"/>
    <property type="match status" value="1"/>
</dbReference>
<dbReference type="InterPro" id="IPR001766">
    <property type="entry name" value="Fork_head_dom"/>
</dbReference>
<dbReference type="EMBL" id="JASJQH010007862">
    <property type="protein sequence ID" value="KAK9700929.1"/>
    <property type="molecule type" value="Genomic_DNA"/>
</dbReference>
<organism evidence="9 10">
    <name type="scientific">Basidiobolus ranarum</name>
    <dbReference type="NCBI Taxonomy" id="34480"/>
    <lineage>
        <taxon>Eukaryota</taxon>
        <taxon>Fungi</taxon>
        <taxon>Fungi incertae sedis</taxon>
        <taxon>Zoopagomycota</taxon>
        <taxon>Entomophthoromycotina</taxon>
        <taxon>Basidiobolomycetes</taxon>
        <taxon>Basidiobolales</taxon>
        <taxon>Basidiobolaceae</taxon>
        <taxon>Basidiobolus</taxon>
    </lineage>
</organism>
<evidence type="ECO:0000256" key="7">
    <source>
        <dbReference type="SAM" id="MobiDB-lite"/>
    </source>
</evidence>
<evidence type="ECO:0000259" key="8">
    <source>
        <dbReference type="PROSITE" id="PS50039"/>
    </source>
</evidence>
<dbReference type="SMART" id="SM00339">
    <property type="entry name" value="FH"/>
    <property type="match status" value="1"/>
</dbReference>
<dbReference type="InterPro" id="IPR036388">
    <property type="entry name" value="WH-like_DNA-bd_sf"/>
</dbReference>
<dbReference type="InterPro" id="IPR036390">
    <property type="entry name" value="WH_DNA-bd_sf"/>
</dbReference>
<evidence type="ECO:0000313" key="10">
    <source>
        <dbReference type="Proteomes" id="UP001479436"/>
    </source>
</evidence>
<dbReference type="PANTHER" id="PTHR45881:SF1">
    <property type="entry name" value="FORK HEAD PROTEIN HOMOLOG 2"/>
    <property type="match status" value="1"/>
</dbReference>
<evidence type="ECO:0000256" key="5">
    <source>
        <dbReference type="ARBA" id="ARBA00023242"/>
    </source>
</evidence>
<keyword evidence="4" id="KW-0804">Transcription</keyword>
<sequence>MSVHGFLNITDDVMAELSNSLFTGFESEVSSSGSSGPATPILHNEEGFNSSDESTESESNAPDVIVLPNGERLIEPRYTYASLIAQSIMSTSDQKMLLQDIYAFITENYRYYQFATKQWQNSIRHNLSLHKAFQKVPRQKGTPGKGNYWTIVPEYQKFYLNNELSIPKGYEMKKTSDKSGARYKKNKTRARARTQPYIKPEENCEIPIGGIPSRVKAVRPSESSTKTRSLLPNFENFDLNILSEQITKFATGQVTPTPARLSSMTPILPACPVATKYMSAHNFMVDYTVYRLAKDFLKLPEDPTLDELHALSEIVQQSMNLPQETADFDLDADIEIPAVLKNDVMLGYGACETTVSPSTGVACFDETPIEFSLDMAEFINLEACSELNEY</sequence>
<keyword evidence="3 6" id="KW-0238">DNA-binding</keyword>
<dbReference type="Gene3D" id="1.10.10.10">
    <property type="entry name" value="Winged helix-like DNA-binding domain superfamily/Winged helix DNA-binding domain"/>
    <property type="match status" value="1"/>
</dbReference>
<dbReference type="PROSITE" id="PS00658">
    <property type="entry name" value="FORK_HEAD_2"/>
    <property type="match status" value="1"/>
</dbReference>
<reference evidence="9 10" key="1">
    <citation type="submission" date="2023-04" db="EMBL/GenBank/DDBJ databases">
        <title>Genome of Basidiobolus ranarum AG-B5.</title>
        <authorList>
            <person name="Stajich J.E."/>
            <person name="Carter-House D."/>
            <person name="Gryganskyi A."/>
        </authorList>
    </citation>
    <scope>NUCLEOTIDE SEQUENCE [LARGE SCALE GENOMIC DNA]</scope>
    <source>
        <strain evidence="9 10">AG-B5</strain>
    </source>
</reference>
<proteinExistence type="predicted"/>
<protein>
    <submittedName>
        <fullName evidence="9">Transcription factor</fullName>
    </submittedName>
</protein>